<comment type="caution">
    <text evidence="1">The sequence shown here is derived from an EMBL/GenBank/DDBJ whole genome shotgun (WGS) entry which is preliminary data.</text>
</comment>
<sequence>MKLSPGKCQVEEVKNEKMETRAAFLENCSVNFQSQEVVKLTLIKRSNFVVVRTNIALRCRTRPCRVLTCVIVPPPHHPPTPQIHPTNPPAVRTDEDLGPAGWLVEHLNWRQADTDVAAHPSTRDLVVRSQQQNGGYKFQGGFGSRQVSPNVQVVLLPWVGDVYPRQE</sequence>
<proteinExistence type="predicted"/>
<keyword evidence="2" id="KW-1185">Reference proteome</keyword>
<gene>
    <name evidence="1" type="ORF">RUM44_006505</name>
</gene>
<organism evidence="1 2">
    <name type="scientific">Polyplax serrata</name>
    <name type="common">Common mouse louse</name>
    <dbReference type="NCBI Taxonomy" id="468196"/>
    <lineage>
        <taxon>Eukaryota</taxon>
        <taxon>Metazoa</taxon>
        <taxon>Ecdysozoa</taxon>
        <taxon>Arthropoda</taxon>
        <taxon>Hexapoda</taxon>
        <taxon>Insecta</taxon>
        <taxon>Pterygota</taxon>
        <taxon>Neoptera</taxon>
        <taxon>Paraneoptera</taxon>
        <taxon>Psocodea</taxon>
        <taxon>Troctomorpha</taxon>
        <taxon>Phthiraptera</taxon>
        <taxon>Anoplura</taxon>
        <taxon>Polyplacidae</taxon>
        <taxon>Polyplax</taxon>
    </lineage>
</organism>
<evidence type="ECO:0000313" key="2">
    <source>
        <dbReference type="Proteomes" id="UP001359485"/>
    </source>
</evidence>
<reference evidence="1 2" key="1">
    <citation type="submission" date="2023-09" db="EMBL/GenBank/DDBJ databases">
        <title>Genomes of two closely related lineages of the louse Polyplax serrata with different host specificities.</title>
        <authorList>
            <person name="Martinu J."/>
            <person name="Tarabai H."/>
            <person name="Stefka J."/>
            <person name="Hypsa V."/>
        </authorList>
    </citation>
    <scope>NUCLEOTIDE SEQUENCE [LARGE SCALE GENOMIC DNA]</scope>
    <source>
        <strain evidence="1">98ZLc_SE</strain>
    </source>
</reference>
<accession>A0ABR1AIA2</accession>
<dbReference type="EMBL" id="JAWJWF010000048">
    <property type="protein sequence ID" value="KAK6620105.1"/>
    <property type="molecule type" value="Genomic_DNA"/>
</dbReference>
<evidence type="ECO:0000313" key="1">
    <source>
        <dbReference type="EMBL" id="KAK6620105.1"/>
    </source>
</evidence>
<dbReference type="Proteomes" id="UP001359485">
    <property type="component" value="Unassembled WGS sequence"/>
</dbReference>
<protein>
    <submittedName>
        <fullName evidence="1">Uncharacterized protein</fullName>
    </submittedName>
</protein>
<name>A0ABR1AIA2_POLSC</name>